<evidence type="ECO:0000313" key="2">
    <source>
        <dbReference type="EMBL" id="KAK8039854.1"/>
    </source>
</evidence>
<proteinExistence type="predicted"/>
<dbReference type="EMBL" id="JAQQWK010000006">
    <property type="protein sequence ID" value="KAK8039854.1"/>
    <property type="molecule type" value="Genomic_DNA"/>
</dbReference>
<keyword evidence="1" id="KW-0812">Transmembrane</keyword>
<keyword evidence="1" id="KW-1133">Transmembrane helix</keyword>
<sequence length="487" mass="55307">MTRHRHGHSYEPVDRGLANVECNKLFGPVEVRKKKRFGLQACVWFGLLVAGGLLSFILIYQIMAVVAIPKPTDTSTPEFRLYKNTRFRTCLERPPSASQQPPVNCTLLEANLNTDYRPDMSWIGTPPGDRQYFMSGPEYQISDGARDPKPSWCDLASCMAGWKVVPSAPRESAFGLTPLKAWSNLLVTAFTFFRTVRGLLSGPDKRCQRAEFVDWLFLAWSVGQLGFWWWAFVTFARDPAMAQPVSVEGWASTWNLASSVGFHPWSCYFERDSVKRRGLSVALYAAAFAQWAATVHALRQQDVRDALQKYDCLASGIAAAPGSSSCTAVQLCSKAWLFTNPDFQSQDDRTALMFYKIAVWYAVALFPAFLCSTTVFAVLRYWYPRKWEWVCDKVVESKAGDGREYTQWLRYALFMLQRYFGLVYAVPFFTGTPPKFDFKETDPAGLATVAYDFRCRAVHVGISPTYSYLDINAYARSLRIVRQWFNA</sequence>
<comment type="caution">
    <text evidence="2">The sequence shown here is derived from an EMBL/GenBank/DDBJ whole genome shotgun (WGS) entry which is preliminary data.</text>
</comment>
<feature type="transmembrane region" description="Helical" evidence="1">
    <location>
        <begin position="408"/>
        <end position="429"/>
    </location>
</feature>
<protein>
    <submittedName>
        <fullName evidence="2">Uncharacterized protein</fullName>
    </submittedName>
</protein>
<gene>
    <name evidence="2" type="ORF">PG993_008265</name>
</gene>
<reference evidence="2 3" key="1">
    <citation type="submission" date="2023-01" db="EMBL/GenBank/DDBJ databases">
        <title>Analysis of 21 Apiospora genomes using comparative genomics revels a genus with tremendous synthesis potential of carbohydrate active enzymes and secondary metabolites.</title>
        <authorList>
            <person name="Sorensen T."/>
        </authorList>
    </citation>
    <scope>NUCLEOTIDE SEQUENCE [LARGE SCALE GENOMIC DNA]</scope>
    <source>
        <strain evidence="2 3">CBS 33761</strain>
    </source>
</reference>
<evidence type="ECO:0000256" key="1">
    <source>
        <dbReference type="SAM" id="Phobius"/>
    </source>
</evidence>
<evidence type="ECO:0000313" key="3">
    <source>
        <dbReference type="Proteomes" id="UP001444661"/>
    </source>
</evidence>
<name>A0ABR1SZV9_9PEZI</name>
<keyword evidence="1" id="KW-0472">Membrane</keyword>
<feature type="transmembrane region" description="Helical" evidence="1">
    <location>
        <begin position="42"/>
        <end position="68"/>
    </location>
</feature>
<feature type="transmembrane region" description="Helical" evidence="1">
    <location>
        <begin position="359"/>
        <end position="383"/>
    </location>
</feature>
<organism evidence="2 3">
    <name type="scientific">Apiospora rasikravindrae</name>
    <dbReference type="NCBI Taxonomy" id="990691"/>
    <lineage>
        <taxon>Eukaryota</taxon>
        <taxon>Fungi</taxon>
        <taxon>Dikarya</taxon>
        <taxon>Ascomycota</taxon>
        <taxon>Pezizomycotina</taxon>
        <taxon>Sordariomycetes</taxon>
        <taxon>Xylariomycetidae</taxon>
        <taxon>Amphisphaeriales</taxon>
        <taxon>Apiosporaceae</taxon>
        <taxon>Apiospora</taxon>
    </lineage>
</organism>
<keyword evidence="3" id="KW-1185">Reference proteome</keyword>
<accession>A0ABR1SZV9</accession>
<dbReference type="Proteomes" id="UP001444661">
    <property type="component" value="Unassembled WGS sequence"/>
</dbReference>